<comment type="caution">
    <text evidence="1">The sequence shown here is derived from an EMBL/GenBank/DDBJ whole genome shotgun (WGS) entry which is preliminary data.</text>
</comment>
<proteinExistence type="predicted"/>
<dbReference type="AlphaFoldDB" id="A0A2I1HS59"/>
<evidence type="ECO:0000313" key="2">
    <source>
        <dbReference type="EMBL" id="PKY61650.1"/>
    </source>
</evidence>
<keyword evidence="3" id="KW-1185">Reference proteome</keyword>
<dbReference type="InterPro" id="IPR011009">
    <property type="entry name" value="Kinase-like_dom_sf"/>
</dbReference>
<dbReference type="SUPFAM" id="SSF56112">
    <property type="entry name" value="Protein kinase-like (PK-like)"/>
    <property type="match status" value="1"/>
</dbReference>
<dbReference type="Proteomes" id="UP000234323">
    <property type="component" value="Unassembled WGS sequence"/>
</dbReference>
<sequence>MALKKSSNDLIIYSHNLRILPKTGLGVVYIAYWKNTPAKHAIKKFNEILRKNEKNYSLVLEYADSGTLEKYLRDNVTTLIKWEIQLKFAREIAV</sequence>
<evidence type="ECO:0008006" key="4">
    <source>
        <dbReference type="Google" id="ProtNLM"/>
    </source>
</evidence>
<protein>
    <recommendedName>
        <fullName evidence="4">Protein kinase domain-containing protein</fullName>
    </recommendedName>
</protein>
<evidence type="ECO:0000313" key="1">
    <source>
        <dbReference type="EMBL" id="PKY61643.1"/>
    </source>
</evidence>
<organism evidence="1 3">
    <name type="scientific">Rhizophagus irregularis</name>
    <dbReference type="NCBI Taxonomy" id="588596"/>
    <lineage>
        <taxon>Eukaryota</taxon>
        <taxon>Fungi</taxon>
        <taxon>Fungi incertae sedis</taxon>
        <taxon>Mucoromycota</taxon>
        <taxon>Glomeromycotina</taxon>
        <taxon>Glomeromycetes</taxon>
        <taxon>Glomerales</taxon>
        <taxon>Glomeraceae</taxon>
        <taxon>Rhizophagus</taxon>
    </lineage>
</organism>
<dbReference type="Gene3D" id="1.10.510.10">
    <property type="entry name" value="Transferase(Phosphotransferase) domain 1"/>
    <property type="match status" value="1"/>
</dbReference>
<reference evidence="1 3" key="1">
    <citation type="submission" date="2015-10" db="EMBL/GenBank/DDBJ databases">
        <title>Genome analyses suggest a sexual origin of heterokaryosis in a supposedly ancient asexual fungus.</title>
        <authorList>
            <person name="Ropars J."/>
            <person name="Sedzielewska K."/>
            <person name="Noel J."/>
            <person name="Charron P."/>
            <person name="Farinelli L."/>
            <person name="Marton T."/>
            <person name="Kruger M."/>
            <person name="Pelin A."/>
            <person name="Brachmann A."/>
            <person name="Corradi N."/>
        </authorList>
    </citation>
    <scope>NUCLEOTIDE SEQUENCE [LARGE SCALE GENOMIC DNA]</scope>
    <source>
        <strain evidence="1 3">A4</strain>
    </source>
</reference>
<dbReference type="EMBL" id="LLXI01005651">
    <property type="protein sequence ID" value="PKY61643.1"/>
    <property type="molecule type" value="Genomic_DNA"/>
</dbReference>
<gene>
    <name evidence="1" type="ORF">RhiirA4_486905</name>
    <name evidence="2" type="ORF">RhiirA4_486922</name>
</gene>
<name>A0A2I1HS59_9GLOM</name>
<accession>A0A2I1HS59</accession>
<dbReference type="EMBL" id="LLXI01005662">
    <property type="protein sequence ID" value="PKY61650.1"/>
    <property type="molecule type" value="Genomic_DNA"/>
</dbReference>
<evidence type="ECO:0000313" key="3">
    <source>
        <dbReference type="Proteomes" id="UP000234323"/>
    </source>
</evidence>